<evidence type="ECO:0000313" key="13">
    <source>
        <dbReference type="EnsemblFungi" id="EJT78810"/>
    </source>
</evidence>
<evidence type="ECO:0000256" key="3">
    <source>
        <dbReference type="ARBA" id="ARBA00022679"/>
    </source>
</evidence>
<dbReference type="PANTHER" id="PTHR13533">
    <property type="entry name" value="N-ACETYLNEURAMINATE 9-O-ACETYLTRANSFERASE"/>
    <property type="match status" value="1"/>
</dbReference>
<dbReference type="VEuPathDB" id="FungiDB:GGTG_03908"/>
<feature type="compositionally biased region" description="Basic and acidic residues" evidence="8">
    <location>
        <begin position="958"/>
        <end position="970"/>
    </location>
</feature>
<evidence type="ECO:0000256" key="1">
    <source>
        <dbReference type="ARBA" id="ARBA00004141"/>
    </source>
</evidence>
<comment type="subcellular location">
    <subcellularLocation>
        <location evidence="1">Membrane</location>
        <topology evidence="1">Multi-pass membrane protein</topology>
    </subcellularLocation>
</comment>
<evidence type="ECO:0000256" key="8">
    <source>
        <dbReference type="SAM" id="MobiDB-lite"/>
    </source>
</evidence>
<feature type="transmembrane region" description="Helical" evidence="9">
    <location>
        <begin position="573"/>
        <end position="591"/>
    </location>
</feature>
<evidence type="ECO:0000259" key="10">
    <source>
        <dbReference type="Pfam" id="PF07779"/>
    </source>
</evidence>
<evidence type="ECO:0000256" key="5">
    <source>
        <dbReference type="ARBA" id="ARBA00022989"/>
    </source>
</evidence>
<feature type="domain" description="NXPE C-terminal" evidence="11">
    <location>
        <begin position="75"/>
        <end position="120"/>
    </location>
</feature>
<evidence type="ECO:0000256" key="9">
    <source>
        <dbReference type="SAM" id="Phobius"/>
    </source>
</evidence>
<dbReference type="Pfam" id="PF07779">
    <property type="entry name" value="Cas1_AcylT"/>
    <property type="match status" value="2"/>
</dbReference>
<dbReference type="AlphaFoldDB" id="J3NRK5"/>
<dbReference type="EMBL" id="GL385396">
    <property type="protein sequence ID" value="EJT78810.1"/>
    <property type="molecule type" value="Genomic_DNA"/>
</dbReference>
<dbReference type="GO" id="GO:0005975">
    <property type="term" value="P:carbohydrate metabolic process"/>
    <property type="evidence" value="ECO:0007669"/>
    <property type="project" value="UniProtKB-ARBA"/>
</dbReference>
<reference evidence="13" key="4">
    <citation type="journal article" date="2015" name="G3 (Bethesda)">
        <title>Genome sequences of three phytopathogenic species of the Magnaporthaceae family of fungi.</title>
        <authorList>
            <person name="Okagaki L.H."/>
            <person name="Nunes C.C."/>
            <person name="Sailsbery J."/>
            <person name="Clay B."/>
            <person name="Brown D."/>
            <person name="John T."/>
            <person name="Oh Y."/>
            <person name="Young N."/>
            <person name="Fitzgerald M."/>
            <person name="Haas B.J."/>
            <person name="Zeng Q."/>
            <person name="Young S."/>
            <person name="Adiconis X."/>
            <person name="Fan L."/>
            <person name="Levin J.Z."/>
            <person name="Mitchell T.K."/>
            <person name="Okubara P.A."/>
            <person name="Farman M.L."/>
            <person name="Kohn L.M."/>
            <person name="Birren B."/>
            <person name="Ma L.-J."/>
            <person name="Dean R.A."/>
        </authorList>
    </citation>
    <scope>NUCLEOTIDE SEQUENCE</scope>
    <source>
        <strain evidence="13">R3-111a-1</strain>
    </source>
</reference>
<dbReference type="EMBL" id="GL385396">
    <property type="protein sequence ID" value="EJT78811.1"/>
    <property type="molecule type" value="Genomic_DNA"/>
</dbReference>
<feature type="domain" description="Cas1p 10 TM acyl transferase" evidence="10">
    <location>
        <begin position="479"/>
        <end position="677"/>
    </location>
</feature>
<reference evidence="13" key="5">
    <citation type="submission" date="2018-04" db="UniProtKB">
        <authorList>
            <consortium name="EnsemblFungi"/>
        </authorList>
    </citation>
    <scope>IDENTIFICATION</scope>
    <source>
        <strain evidence="13">R3-111a-1</strain>
    </source>
</reference>
<reference evidence="14" key="1">
    <citation type="submission" date="2010-07" db="EMBL/GenBank/DDBJ databases">
        <title>The genome sequence of Gaeumannomyces graminis var. tritici strain R3-111a-1.</title>
        <authorList>
            <consortium name="The Broad Institute Genome Sequencing Platform"/>
            <person name="Ma L.-J."/>
            <person name="Dead R."/>
            <person name="Young S."/>
            <person name="Zeng Q."/>
            <person name="Koehrsen M."/>
            <person name="Alvarado L."/>
            <person name="Berlin A."/>
            <person name="Chapman S.B."/>
            <person name="Chen Z."/>
            <person name="Freedman E."/>
            <person name="Gellesch M."/>
            <person name="Goldberg J."/>
            <person name="Griggs A."/>
            <person name="Gujja S."/>
            <person name="Heilman E.R."/>
            <person name="Heiman D."/>
            <person name="Hepburn T."/>
            <person name="Howarth C."/>
            <person name="Jen D."/>
            <person name="Larson L."/>
            <person name="Mehta T."/>
            <person name="Neiman D."/>
            <person name="Pearson M."/>
            <person name="Roberts A."/>
            <person name="Saif S."/>
            <person name="Shea T."/>
            <person name="Shenoy N."/>
            <person name="Sisk P."/>
            <person name="Stolte C."/>
            <person name="Sykes S."/>
            <person name="Walk T."/>
            <person name="White J."/>
            <person name="Yandava C."/>
            <person name="Haas B."/>
            <person name="Nusbaum C."/>
            <person name="Birren B."/>
        </authorList>
    </citation>
    <scope>NUCLEOTIDE SEQUENCE [LARGE SCALE GENOMIC DNA]</scope>
    <source>
        <strain evidence="14">R3-111a-1</strain>
    </source>
</reference>
<feature type="transmembrane region" description="Helical" evidence="9">
    <location>
        <begin position="549"/>
        <end position="567"/>
    </location>
</feature>
<dbReference type="EnsemblFungi" id="EJT78810">
    <property type="protein sequence ID" value="EJT78810"/>
    <property type="gene ID" value="GGTG_03908"/>
</dbReference>
<keyword evidence="14" id="KW-1185">Reference proteome</keyword>
<keyword evidence="5 9" id="KW-1133">Transmembrane helix</keyword>
<dbReference type="HOGENOM" id="CLU_008003_0_1_1"/>
<dbReference type="EnsemblFungi" id="EJT78811">
    <property type="protein sequence ID" value="EJT78811"/>
    <property type="gene ID" value="GGTG_03908"/>
</dbReference>
<reference evidence="12" key="3">
    <citation type="submission" date="2010-09" db="EMBL/GenBank/DDBJ databases">
        <title>Annotation of Gaeumannomyces graminis var. tritici R3-111a-1.</title>
        <authorList>
            <consortium name="The Broad Institute Genome Sequencing Platform"/>
            <person name="Ma L.-J."/>
            <person name="Dead R."/>
            <person name="Young S.K."/>
            <person name="Zeng Q."/>
            <person name="Gargeya S."/>
            <person name="Fitzgerald M."/>
            <person name="Haas B."/>
            <person name="Abouelleil A."/>
            <person name="Alvarado L."/>
            <person name="Arachchi H.M."/>
            <person name="Berlin A."/>
            <person name="Brown A."/>
            <person name="Chapman S.B."/>
            <person name="Chen Z."/>
            <person name="Dunbar C."/>
            <person name="Freedman E."/>
            <person name="Gearin G."/>
            <person name="Gellesch M."/>
            <person name="Goldberg J."/>
            <person name="Griggs A."/>
            <person name="Gujja S."/>
            <person name="Heiman D."/>
            <person name="Howarth C."/>
            <person name="Larson L."/>
            <person name="Lui A."/>
            <person name="MacDonald P.J.P."/>
            <person name="Mehta T."/>
            <person name="Montmayeur A."/>
            <person name="Murphy C."/>
            <person name="Neiman D."/>
            <person name="Pearson M."/>
            <person name="Priest M."/>
            <person name="Roberts A."/>
            <person name="Saif S."/>
            <person name="Shea T."/>
            <person name="Shenoy N."/>
            <person name="Sisk P."/>
            <person name="Stolte C."/>
            <person name="Sykes S."/>
            <person name="Yandava C."/>
            <person name="Wortman J."/>
            <person name="Nusbaum C."/>
            <person name="Birren B."/>
        </authorList>
    </citation>
    <scope>NUCLEOTIDE SEQUENCE</scope>
    <source>
        <strain evidence="12">R3-111a-1</strain>
    </source>
</reference>
<feature type="transmembrane region" description="Helical" evidence="9">
    <location>
        <begin position="518"/>
        <end position="537"/>
    </location>
</feature>
<sequence length="1004" mass="109966">MSLSRWTPARVASRSAASCFEALARACLFVLALTVTAHFLLGGHADPQRCGALLSHGSWPAHDTLASWRDWFDRWEPRGCRMHEYSRDDFSDCLAGRRLVFVGDSTMRQLFLAAAKRLDPVRADEERMRAFVSDNPRHDIDVAIHGVRFIFIYDPWLNSTGLAQELGDFRPGPGGDSSGSAALLMVGAPGLWAARNGGDDYLDLFQRGIDTVRPYLADPIEPASASPDVSYRDLKNHVLIAPVQVPRYRKLSPARAEVLTPSKIREMNGYLASLPRPASSRVVFAYNQMTRPGTRRAFEDTGLHVREALTERKIDIALNLRCNQGLVRRQPHVNRETCCVSYPTLARGQRLTLFILAISALPVAFSLLLALRGASLSRGLSSSDGHLRQALGVISVVVLYCYTADRTQLFPKAGKRLSITGLVTGLGTVAALSAFSLRKRGQTRGQNSAGRNKPASTATLALRSSGSSARAMPGSPQYNENTVFLPREVSDEWKGWMQALVLMLSFQELSDQPWAYKLFRLISAAYLFICTYGHAMYLLRTCDYSLRRVATVVWRLNALPFIVSMAVGSDGTLYHFPRLASFWFFITWLTLRIGWRRFNGSPSILILKVFAAAFFTTVLFSSRAPFGFLGRVLATMAPGIIYNADVVLWELSMDRFVPHLGLLFAVLTYRANVIKLAYARRQVAQAHIRSPLPGTPMSVPGQPRPKLLRERGPPAAAAMAAAGSNNTVDWALASFLFPDEALAPIYPGLLALAFLNIPLFFLETQLSSGWFQDRALYDAVHPYISCAPVATYALLRGGSYAPMRRAHLALPAALGRVALESHVLHRHVWLAGDGSGLLRIGLAWSRGVPAGGPVRPGAHGGGGGGGGWIAQTGWRLETLVVTVVFLWVCWRARTAAETLGRWALGGGGGGGDNHSAPLPDGDLESGSDGADGRSYRLDTLDPGLPGLREPSPARYRHEHQPGQLRKDHPGDQQGAGRAKGLRQDPRLRVAVLLLVAWVSNLIYK</sequence>
<evidence type="ECO:0000313" key="14">
    <source>
        <dbReference type="Proteomes" id="UP000006039"/>
    </source>
</evidence>
<gene>
    <name evidence="13" type="primary">20344366</name>
    <name evidence="12" type="ORF">GGTG_03908</name>
</gene>
<organism evidence="12">
    <name type="scientific">Gaeumannomyces tritici (strain R3-111a-1)</name>
    <name type="common">Wheat and barley take-all root rot fungus</name>
    <name type="synonym">Gaeumannomyces graminis var. tritici</name>
    <dbReference type="NCBI Taxonomy" id="644352"/>
    <lineage>
        <taxon>Eukaryota</taxon>
        <taxon>Fungi</taxon>
        <taxon>Dikarya</taxon>
        <taxon>Ascomycota</taxon>
        <taxon>Pezizomycotina</taxon>
        <taxon>Sordariomycetes</taxon>
        <taxon>Sordariomycetidae</taxon>
        <taxon>Magnaporthales</taxon>
        <taxon>Magnaporthaceae</taxon>
        <taxon>Gaeumannomyces</taxon>
    </lineage>
</organism>
<feature type="transmembrane region" description="Helical" evidence="9">
    <location>
        <begin position="417"/>
        <end position="437"/>
    </location>
</feature>
<dbReference type="GeneID" id="20344366"/>
<dbReference type="eggNOG" id="KOG1699">
    <property type="taxonomic scope" value="Eukaryota"/>
</dbReference>
<comment type="similarity">
    <text evidence="2">Belongs to the PC-esterase family. CASD1 subfamily.</text>
</comment>
<evidence type="ECO:0000256" key="7">
    <source>
        <dbReference type="ARBA" id="ARBA00023180"/>
    </source>
</evidence>
<dbReference type="RefSeq" id="XP_009219955.1">
    <property type="nucleotide sequence ID" value="XM_009221691.1"/>
</dbReference>
<dbReference type="PANTHER" id="PTHR13533:SF1">
    <property type="entry name" value="N-ACETYLNEURAMINATE 9-O-ACETYLTRANSFERASE"/>
    <property type="match status" value="1"/>
</dbReference>
<feature type="compositionally biased region" description="Basic and acidic residues" evidence="8">
    <location>
        <begin position="930"/>
        <end position="939"/>
    </location>
</feature>
<evidence type="ECO:0000256" key="6">
    <source>
        <dbReference type="ARBA" id="ARBA00023136"/>
    </source>
</evidence>
<accession>J3NRK5</accession>
<dbReference type="GO" id="GO:0005794">
    <property type="term" value="C:Golgi apparatus"/>
    <property type="evidence" value="ECO:0007669"/>
    <property type="project" value="UniProtKB-ARBA"/>
</dbReference>
<dbReference type="InterPro" id="IPR057106">
    <property type="entry name" value="NXPE4_C"/>
</dbReference>
<reference evidence="12" key="2">
    <citation type="submission" date="2010-07" db="EMBL/GenBank/DDBJ databases">
        <authorList>
            <consortium name="The Broad Institute Genome Sequencing Platform"/>
            <consortium name="Broad Institute Genome Sequencing Center for Infectious Disease"/>
            <person name="Ma L.-J."/>
            <person name="Dead R."/>
            <person name="Young S."/>
            <person name="Zeng Q."/>
            <person name="Koehrsen M."/>
            <person name="Alvarado L."/>
            <person name="Berlin A."/>
            <person name="Chapman S.B."/>
            <person name="Chen Z."/>
            <person name="Freedman E."/>
            <person name="Gellesch M."/>
            <person name="Goldberg J."/>
            <person name="Griggs A."/>
            <person name="Gujja S."/>
            <person name="Heilman E.R."/>
            <person name="Heiman D."/>
            <person name="Hepburn T."/>
            <person name="Howarth C."/>
            <person name="Jen D."/>
            <person name="Larson L."/>
            <person name="Mehta T."/>
            <person name="Neiman D."/>
            <person name="Pearson M."/>
            <person name="Roberts A."/>
            <person name="Saif S."/>
            <person name="Shea T."/>
            <person name="Shenoy N."/>
            <person name="Sisk P."/>
            <person name="Stolte C."/>
            <person name="Sykes S."/>
            <person name="Walk T."/>
            <person name="White J."/>
            <person name="Yandava C."/>
            <person name="Haas B."/>
            <person name="Nusbaum C."/>
            <person name="Birren B."/>
        </authorList>
    </citation>
    <scope>NUCLEOTIDE SEQUENCE</scope>
    <source>
        <strain evidence="12">R3-111a-1</strain>
    </source>
</reference>
<feature type="domain" description="Cas1p 10 TM acyl transferase" evidence="10">
    <location>
        <begin position="771"/>
        <end position="840"/>
    </location>
</feature>
<evidence type="ECO:0000256" key="2">
    <source>
        <dbReference type="ARBA" id="ARBA00010666"/>
    </source>
</evidence>
<dbReference type="InterPro" id="IPR012419">
    <property type="entry name" value="Cas1_AcylTrans_dom"/>
</dbReference>
<dbReference type="RefSeq" id="XP_009219956.1">
    <property type="nucleotide sequence ID" value="XM_009221692.1"/>
</dbReference>
<keyword evidence="7" id="KW-0325">Glycoprotein</keyword>
<name>J3NRK5_GAET3</name>
<keyword evidence="3" id="KW-0808">Transferase</keyword>
<dbReference type="Proteomes" id="UP000006039">
    <property type="component" value="Unassembled WGS sequence"/>
</dbReference>
<dbReference type="GO" id="GO:0016740">
    <property type="term" value="F:transferase activity"/>
    <property type="evidence" value="ECO:0007669"/>
    <property type="project" value="UniProtKB-KW"/>
</dbReference>
<evidence type="ECO:0000259" key="11">
    <source>
        <dbReference type="Pfam" id="PF24536"/>
    </source>
</evidence>
<feature type="transmembrane region" description="Helical" evidence="9">
    <location>
        <begin position="351"/>
        <end position="374"/>
    </location>
</feature>
<proteinExistence type="inferred from homology"/>
<dbReference type="Pfam" id="PF24536">
    <property type="entry name" value="NXPE4_C"/>
    <property type="match status" value="1"/>
</dbReference>
<protein>
    <submittedName>
        <fullName evidence="12 13">Uncharacterized protein</fullName>
    </submittedName>
</protein>
<evidence type="ECO:0000256" key="4">
    <source>
        <dbReference type="ARBA" id="ARBA00022692"/>
    </source>
</evidence>
<keyword evidence="4 9" id="KW-0812">Transmembrane</keyword>
<dbReference type="OrthoDB" id="1932925at2759"/>
<keyword evidence="6 9" id="KW-0472">Membrane</keyword>
<feature type="region of interest" description="Disordered" evidence="8">
    <location>
        <begin position="907"/>
        <end position="981"/>
    </location>
</feature>
<feature type="transmembrane region" description="Helical" evidence="9">
    <location>
        <begin position="386"/>
        <end position="405"/>
    </location>
</feature>
<dbReference type="GO" id="GO:0016020">
    <property type="term" value="C:membrane"/>
    <property type="evidence" value="ECO:0007669"/>
    <property type="project" value="UniProtKB-SubCell"/>
</dbReference>
<evidence type="ECO:0000313" key="12">
    <source>
        <dbReference type="EMBL" id="EJT78811.1"/>
    </source>
</evidence>
<feature type="transmembrane region" description="Helical" evidence="9">
    <location>
        <begin position="603"/>
        <end position="622"/>
    </location>
</feature>